<dbReference type="Proteomes" id="UP001529369">
    <property type="component" value="Unassembled WGS sequence"/>
</dbReference>
<evidence type="ECO:0000313" key="2">
    <source>
        <dbReference type="EMBL" id="MDN3567471.1"/>
    </source>
</evidence>
<dbReference type="Gene3D" id="3.10.450.50">
    <property type="match status" value="1"/>
</dbReference>
<reference evidence="3" key="1">
    <citation type="journal article" date="2019" name="Int. J. Syst. Evol. Microbiol.">
        <title>The Global Catalogue of Microorganisms (GCM) 10K type strain sequencing project: providing services to taxonomists for standard genome sequencing and annotation.</title>
        <authorList>
            <consortium name="The Broad Institute Genomics Platform"/>
            <consortium name="The Broad Institute Genome Sequencing Center for Infectious Disease"/>
            <person name="Wu L."/>
            <person name="Ma J."/>
        </authorList>
    </citation>
    <scope>NUCLEOTIDE SEQUENCE [LARGE SCALE GENOMIC DNA]</scope>
    <source>
        <strain evidence="3">CECT 7131</strain>
    </source>
</reference>
<dbReference type="RefSeq" id="WP_290319507.1">
    <property type="nucleotide sequence ID" value="NZ_JAUFPN010000194.1"/>
</dbReference>
<protein>
    <submittedName>
        <fullName evidence="2">Nuclear transport factor 2 family protein</fullName>
    </submittedName>
</protein>
<sequence>MPSNDPATPEPDFDHLLRANLERVFNERDPARRAAAMAELYVAEPVMYEPTGVVTGRAAIAEVAGRLLEQSGPDFVFHADGVAVGHHGLGTLRWHAGPGEAVAVTGTDAAQVVEGRISRLWVLLDPPAG</sequence>
<dbReference type="SUPFAM" id="SSF54427">
    <property type="entry name" value="NTF2-like"/>
    <property type="match status" value="1"/>
</dbReference>
<evidence type="ECO:0000313" key="3">
    <source>
        <dbReference type="Proteomes" id="UP001529369"/>
    </source>
</evidence>
<accession>A0ABT8ACJ5</accession>
<organism evidence="2 3">
    <name type="scientific">Paeniroseomonas aquatica</name>
    <dbReference type="NCBI Taxonomy" id="373043"/>
    <lineage>
        <taxon>Bacteria</taxon>
        <taxon>Pseudomonadati</taxon>
        <taxon>Pseudomonadota</taxon>
        <taxon>Alphaproteobacteria</taxon>
        <taxon>Acetobacterales</taxon>
        <taxon>Acetobacteraceae</taxon>
        <taxon>Paeniroseomonas</taxon>
    </lineage>
</organism>
<evidence type="ECO:0000259" key="1">
    <source>
        <dbReference type="Pfam" id="PF12680"/>
    </source>
</evidence>
<proteinExistence type="predicted"/>
<dbReference type="InterPro" id="IPR037401">
    <property type="entry name" value="SnoaL-like"/>
</dbReference>
<keyword evidence="3" id="KW-1185">Reference proteome</keyword>
<gene>
    <name evidence="2" type="ORF">QWZ14_24090</name>
</gene>
<name>A0ABT8ACJ5_9PROT</name>
<comment type="caution">
    <text evidence="2">The sequence shown here is derived from an EMBL/GenBank/DDBJ whole genome shotgun (WGS) entry which is preliminary data.</text>
</comment>
<dbReference type="EMBL" id="JAUFPN010000194">
    <property type="protein sequence ID" value="MDN3567471.1"/>
    <property type="molecule type" value="Genomic_DNA"/>
</dbReference>
<feature type="domain" description="SnoaL-like" evidence="1">
    <location>
        <begin position="24"/>
        <end position="119"/>
    </location>
</feature>
<dbReference type="Pfam" id="PF12680">
    <property type="entry name" value="SnoaL_2"/>
    <property type="match status" value="1"/>
</dbReference>
<dbReference type="InterPro" id="IPR032710">
    <property type="entry name" value="NTF2-like_dom_sf"/>
</dbReference>